<evidence type="ECO:0000313" key="3">
    <source>
        <dbReference type="Proteomes" id="UP000499080"/>
    </source>
</evidence>
<feature type="region of interest" description="Disordered" evidence="1">
    <location>
        <begin position="205"/>
        <end position="224"/>
    </location>
</feature>
<comment type="caution">
    <text evidence="2">The sequence shown here is derived from an EMBL/GenBank/DDBJ whole genome shotgun (WGS) entry which is preliminary data.</text>
</comment>
<keyword evidence="3" id="KW-1185">Reference proteome</keyword>
<dbReference type="EMBL" id="BGPR01025206">
    <property type="protein sequence ID" value="GBN93919.1"/>
    <property type="molecule type" value="Genomic_DNA"/>
</dbReference>
<evidence type="ECO:0000256" key="1">
    <source>
        <dbReference type="SAM" id="MobiDB-lite"/>
    </source>
</evidence>
<organism evidence="2 3">
    <name type="scientific">Araneus ventricosus</name>
    <name type="common">Orbweaver spider</name>
    <name type="synonym">Epeira ventricosa</name>
    <dbReference type="NCBI Taxonomy" id="182803"/>
    <lineage>
        <taxon>Eukaryota</taxon>
        <taxon>Metazoa</taxon>
        <taxon>Ecdysozoa</taxon>
        <taxon>Arthropoda</taxon>
        <taxon>Chelicerata</taxon>
        <taxon>Arachnida</taxon>
        <taxon>Araneae</taxon>
        <taxon>Araneomorphae</taxon>
        <taxon>Entelegynae</taxon>
        <taxon>Araneoidea</taxon>
        <taxon>Araneidae</taxon>
        <taxon>Araneus</taxon>
    </lineage>
</organism>
<name>A0A4Y2T3A4_ARAVE</name>
<gene>
    <name evidence="2" type="ORF">AVEN_224537_1</name>
</gene>
<sequence length="224" mass="24527">MQSYIPIGTNWKSYIFSPLTQLESYIVSPLAIRKLYRLPIGAIGKLYRLFTDILESCIVSPFGQLGKIVSPLAQLESYIVTGAIGKLYRLPIAQLESYIVCIGAIGKLYRLPIGAIGKLYRPPLGGRKLYRLPIGAIGKLYRLPIGAIGKLYRLPIGAIGKLYQNVIFVACGNRLFGVNECRSLSAFECCSQTQGRGGLVVRFSPRSRRAPGSKPDSAEAPPCM</sequence>
<reference evidence="2 3" key="1">
    <citation type="journal article" date="2019" name="Sci. Rep.">
        <title>Orb-weaving spider Araneus ventricosus genome elucidates the spidroin gene catalogue.</title>
        <authorList>
            <person name="Kono N."/>
            <person name="Nakamura H."/>
            <person name="Ohtoshi R."/>
            <person name="Moran D.A.P."/>
            <person name="Shinohara A."/>
            <person name="Yoshida Y."/>
            <person name="Fujiwara M."/>
            <person name="Mori M."/>
            <person name="Tomita M."/>
            <person name="Arakawa K."/>
        </authorList>
    </citation>
    <scope>NUCLEOTIDE SEQUENCE [LARGE SCALE GENOMIC DNA]</scope>
</reference>
<evidence type="ECO:0000313" key="2">
    <source>
        <dbReference type="EMBL" id="GBN93919.1"/>
    </source>
</evidence>
<proteinExistence type="predicted"/>
<dbReference type="AlphaFoldDB" id="A0A4Y2T3A4"/>
<protein>
    <submittedName>
        <fullName evidence="2">Uncharacterized protein</fullName>
    </submittedName>
</protein>
<dbReference type="Proteomes" id="UP000499080">
    <property type="component" value="Unassembled WGS sequence"/>
</dbReference>
<accession>A0A4Y2T3A4</accession>